<dbReference type="GO" id="GO:0005737">
    <property type="term" value="C:cytoplasm"/>
    <property type="evidence" value="ECO:0007669"/>
    <property type="project" value="TreeGrafter"/>
</dbReference>
<dbReference type="AlphaFoldDB" id="B4D8T8"/>
<keyword evidence="6" id="KW-1015">Disulfide bond</keyword>
<evidence type="ECO:0000256" key="10">
    <source>
        <dbReference type="ARBA" id="ARBA00042639"/>
    </source>
</evidence>
<dbReference type="GO" id="GO:0045454">
    <property type="term" value="P:cell redox homeostasis"/>
    <property type="evidence" value="ECO:0007669"/>
    <property type="project" value="TreeGrafter"/>
</dbReference>
<dbReference type="STRING" id="497964.CfE428DRAFT_5328"/>
<protein>
    <recommendedName>
        <fullName evidence="2">thioredoxin-dependent peroxiredoxin</fullName>
        <ecNumber evidence="2">1.11.1.24</ecNumber>
    </recommendedName>
    <alternativeName>
        <fullName evidence="8">Thioredoxin peroxidase</fullName>
    </alternativeName>
    <alternativeName>
        <fullName evidence="10">Thioredoxin-dependent peroxiredoxin Bcp</fullName>
    </alternativeName>
</protein>
<feature type="domain" description="Thioredoxin" evidence="13">
    <location>
        <begin position="24"/>
        <end position="169"/>
    </location>
</feature>
<organism evidence="14 15">
    <name type="scientific">Chthoniobacter flavus Ellin428</name>
    <dbReference type="NCBI Taxonomy" id="497964"/>
    <lineage>
        <taxon>Bacteria</taxon>
        <taxon>Pseudomonadati</taxon>
        <taxon>Verrucomicrobiota</taxon>
        <taxon>Spartobacteria</taxon>
        <taxon>Chthoniobacterales</taxon>
        <taxon>Chthoniobacteraceae</taxon>
        <taxon>Chthoniobacter</taxon>
    </lineage>
</organism>
<evidence type="ECO:0000256" key="9">
    <source>
        <dbReference type="ARBA" id="ARBA00038489"/>
    </source>
</evidence>
<comment type="catalytic activity">
    <reaction evidence="11">
        <text>a hydroperoxide + [thioredoxin]-dithiol = an alcohol + [thioredoxin]-disulfide + H2O</text>
        <dbReference type="Rhea" id="RHEA:62620"/>
        <dbReference type="Rhea" id="RHEA-COMP:10698"/>
        <dbReference type="Rhea" id="RHEA-COMP:10700"/>
        <dbReference type="ChEBI" id="CHEBI:15377"/>
        <dbReference type="ChEBI" id="CHEBI:29950"/>
        <dbReference type="ChEBI" id="CHEBI:30879"/>
        <dbReference type="ChEBI" id="CHEBI:35924"/>
        <dbReference type="ChEBI" id="CHEBI:50058"/>
        <dbReference type="EC" id="1.11.1.24"/>
    </reaction>
</comment>
<evidence type="ECO:0000256" key="5">
    <source>
        <dbReference type="ARBA" id="ARBA00023002"/>
    </source>
</evidence>
<evidence type="ECO:0000256" key="8">
    <source>
        <dbReference type="ARBA" id="ARBA00032824"/>
    </source>
</evidence>
<dbReference type="GO" id="GO:0008379">
    <property type="term" value="F:thioredoxin peroxidase activity"/>
    <property type="evidence" value="ECO:0007669"/>
    <property type="project" value="TreeGrafter"/>
</dbReference>
<dbReference type="PROSITE" id="PS51352">
    <property type="entry name" value="THIOREDOXIN_2"/>
    <property type="match status" value="1"/>
</dbReference>
<dbReference type="InterPro" id="IPR000866">
    <property type="entry name" value="AhpC/TSA"/>
</dbReference>
<keyword evidence="5" id="KW-0560">Oxidoreductase</keyword>
<feature type="signal peptide" evidence="12">
    <location>
        <begin position="1"/>
        <end position="23"/>
    </location>
</feature>
<keyword evidence="4" id="KW-0049">Antioxidant</keyword>
<dbReference type="EC" id="1.11.1.24" evidence="2"/>
<sequence length="169" mass="18324">MKISHLVRYMSFLAFLGLKTAAAIDIGAPAPAVTAPDEAGQPVHFADYYSKGVTLVYFYPKADTPGCTKEACSLRDSFDGLKARGLQILGVSEDQPDAQKKFRDKYHLPFVLVADSDGAVAKAFGVPTFLGFAKRQSFLVKEGKIVWRDLSVSPGTHVAEVNKALDTLK</sequence>
<gene>
    <name evidence="14" type="ORF">CfE428DRAFT_5328</name>
</gene>
<dbReference type="InterPro" id="IPR050924">
    <property type="entry name" value="Peroxiredoxin_BCP/PrxQ"/>
</dbReference>
<evidence type="ECO:0000256" key="4">
    <source>
        <dbReference type="ARBA" id="ARBA00022862"/>
    </source>
</evidence>
<comment type="function">
    <text evidence="1">Thiol-specific peroxidase that catalyzes the reduction of hydrogen peroxide and organic hydroperoxides to water and alcohols, respectively. Plays a role in cell protection against oxidative stress by detoxifying peroxides and as sensor of hydrogen peroxide-mediated signaling events.</text>
</comment>
<evidence type="ECO:0000256" key="6">
    <source>
        <dbReference type="ARBA" id="ARBA00023157"/>
    </source>
</evidence>
<reference evidence="14 15" key="1">
    <citation type="journal article" date="2011" name="J. Bacteriol.">
        <title>Genome sequence of Chthoniobacter flavus Ellin428, an aerobic heterotrophic soil bacterium.</title>
        <authorList>
            <person name="Kant R."/>
            <person name="van Passel M.W."/>
            <person name="Palva A."/>
            <person name="Lucas S."/>
            <person name="Lapidus A."/>
            <person name="Glavina Del Rio T."/>
            <person name="Dalin E."/>
            <person name="Tice H."/>
            <person name="Bruce D."/>
            <person name="Goodwin L."/>
            <person name="Pitluck S."/>
            <person name="Larimer F.W."/>
            <person name="Land M.L."/>
            <person name="Hauser L."/>
            <person name="Sangwan P."/>
            <person name="de Vos W.M."/>
            <person name="Janssen P.H."/>
            <person name="Smidt H."/>
        </authorList>
    </citation>
    <scope>NUCLEOTIDE SEQUENCE [LARGE SCALE GENOMIC DNA]</scope>
    <source>
        <strain evidence="14 15">Ellin428</strain>
    </source>
</reference>
<dbReference type="SUPFAM" id="SSF52833">
    <property type="entry name" value="Thioredoxin-like"/>
    <property type="match status" value="1"/>
</dbReference>
<keyword evidence="7" id="KW-0676">Redox-active center</keyword>
<dbReference type="GO" id="GO:0034599">
    <property type="term" value="P:cellular response to oxidative stress"/>
    <property type="evidence" value="ECO:0007669"/>
    <property type="project" value="TreeGrafter"/>
</dbReference>
<dbReference type="InterPro" id="IPR013766">
    <property type="entry name" value="Thioredoxin_domain"/>
</dbReference>
<dbReference type="RefSeq" id="WP_006982649.1">
    <property type="nucleotide sequence ID" value="NZ_ABVL01000023.1"/>
</dbReference>
<evidence type="ECO:0000313" key="14">
    <source>
        <dbReference type="EMBL" id="EDY17146.1"/>
    </source>
</evidence>
<comment type="similarity">
    <text evidence="9">Belongs to the peroxiredoxin family. BCP/PrxQ subfamily.</text>
</comment>
<feature type="chain" id="PRO_5002802992" description="thioredoxin-dependent peroxiredoxin" evidence="12">
    <location>
        <begin position="24"/>
        <end position="169"/>
    </location>
</feature>
<keyword evidence="15" id="KW-1185">Reference proteome</keyword>
<dbReference type="PANTHER" id="PTHR42801">
    <property type="entry name" value="THIOREDOXIN-DEPENDENT PEROXIDE REDUCTASE"/>
    <property type="match status" value="1"/>
</dbReference>
<dbReference type="InterPro" id="IPR036249">
    <property type="entry name" value="Thioredoxin-like_sf"/>
</dbReference>
<evidence type="ECO:0000256" key="11">
    <source>
        <dbReference type="ARBA" id="ARBA00049091"/>
    </source>
</evidence>
<dbReference type="PANTHER" id="PTHR42801:SF4">
    <property type="entry name" value="AHPC_TSA FAMILY PROTEIN"/>
    <property type="match status" value="1"/>
</dbReference>
<evidence type="ECO:0000256" key="12">
    <source>
        <dbReference type="SAM" id="SignalP"/>
    </source>
</evidence>
<accession>B4D8T8</accession>
<evidence type="ECO:0000256" key="1">
    <source>
        <dbReference type="ARBA" id="ARBA00003330"/>
    </source>
</evidence>
<dbReference type="CDD" id="cd03017">
    <property type="entry name" value="PRX_BCP"/>
    <property type="match status" value="1"/>
</dbReference>
<dbReference type="Pfam" id="PF00578">
    <property type="entry name" value="AhpC-TSA"/>
    <property type="match status" value="1"/>
</dbReference>
<name>B4D8T8_9BACT</name>
<dbReference type="EMBL" id="ABVL01000023">
    <property type="protein sequence ID" value="EDY17146.1"/>
    <property type="molecule type" value="Genomic_DNA"/>
</dbReference>
<evidence type="ECO:0000259" key="13">
    <source>
        <dbReference type="PROSITE" id="PS51352"/>
    </source>
</evidence>
<dbReference type="Gene3D" id="3.40.30.10">
    <property type="entry name" value="Glutaredoxin"/>
    <property type="match status" value="1"/>
</dbReference>
<comment type="caution">
    <text evidence="14">The sequence shown here is derived from an EMBL/GenBank/DDBJ whole genome shotgun (WGS) entry which is preliminary data.</text>
</comment>
<dbReference type="eggNOG" id="COG1225">
    <property type="taxonomic scope" value="Bacteria"/>
</dbReference>
<proteinExistence type="inferred from homology"/>
<keyword evidence="12" id="KW-0732">Signal</keyword>
<evidence type="ECO:0000313" key="15">
    <source>
        <dbReference type="Proteomes" id="UP000005824"/>
    </source>
</evidence>
<evidence type="ECO:0000256" key="3">
    <source>
        <dbReference type="ARBA" id="ARBA00022559"/>
    </source>
</evidence>
<keyword evidence="3" id="KW-0575">Peroxidase</keyword>
<dbReference type="InParanoid" id="B4D8T8"/>
<evidence type="ECO:0000256" key="2">
    <source>
        <dbReference type="ARBA" id="ARBA00013017"/>
    </source>
</evidence>
<evidence type="ECO:0000256" key="7">
    <source>
        <dbReference type="ARBA" id="ARBA00023284"/>
    </source>
</evidence>
<dbReference type="Proteomes" id="UP000005824">
    <property type="component" value="Unassembled WGS sequence"/>
</dbReference>